<dbReference type="STRING" id="311458.CSUB_C0816"/>
<gene>
    <name evidence="16" type="ORF">CSUB_C0816</name>
    <name evidence="15" type="ORF">HGMM_F52H05C34</name>
</gene>
<feature type="domain" description="Thiamine pyrophosphate enzyme N-terminal TPP-binding" evidence="14">
    <location>
        <begin position="1"/>
        <end position="115"/>
    </location>
</feature>
<keyword evidence="6 11" id="KW-0808">Transferase</keyword>
<dbReference type="FunFam" id="3.40.50.970:FF:000007">
    <property type="entry name" value="Acetolactate synthase"/>
    <property type="match status" value="1"/>
</dbReference>
<evidence type="ECO:0000256" key="4">
    <source>
        <dbReference type="ARBA" id="ARBA00013145"/>
    </source>
</evidence>
<dbReference type="Pfam" id="PF02775">
    <property type="entry name" value="TPP_enzyme_C"/>
    <property type="match status" value="1"/>
</dbReference>
<dbReference type="Proteomes" id="UP000008120">
    <property type="component" value="Chromosome"/>
</dbReference>
<reference evidence="15 17" key="2">
    <citation type="journal article" date="2011" name="Nucleic Acids Res.">
        <title>Insights into the evolution of Archaea and eukaryotic protein modifier systems revealed by the genome of a novel archaeal group.</title>
        <authorList>
            <person name="Nunoura T."/>
            <person name="Takaki Y."/>
            <person name="Kakuta J."/>
            <person name="Nishi S."/>
            <person name="Sugahara J."/>
            <person name="Kazama H."/>
            <person name="Chee G."/>
            <person name="Hattori M."/>
            <person name="Kanai A."/>
            <person name="Atomi H."/>
            <person name="Takai K."/>
            <person name="Takami H."/>
        </authorList>
    </citation>
    <scope>NUCLEOTIDE SEQUENCE [LARGE SCALE GENOMIC DNA]</scope>
</reference>
<organism evidence="15 17">
    <name type="scientific">Caldiarchaeum subterraneum</name>
    <dbReference type="NCBI Taxonomy" id="311458"/>
    <lineage>
        <taxon>Archaea</taxon>
        <taxon>Nitrososphaerota</taxon>
        <taxon>Candidatus Caldarchaeales</taxon>
        <taxon>Candidatus Caldarchaeaceae</taxon>
        <taxon>Candidatus Caldarchaeum</taxon>
    </lineage>
</organism>
<dbReference type="BioCyc" id="CCAL311458:G131R-828-MONOMER"/>
<dbReference type="UniPathway" id="UPA00049">
    <property type="reaction ID" value="UER00059"/>
</dbReference>
<evidence type="ECO:0000256" key="10">
    <source>
        <dbReference type="ARBA" id="ARBA00023304"/>
    </source>
</evidence>
<dbReference type="SUPFAM" id="SSF52518">
    <property type="entry name" value="Thiamin diphosphate-binding fold (THDP-binding)"/>
    <property type="match status" value="2"/>
</dbReference>
<dbReference type="GO" id="GO:0009099">
    <property type="term" value="P:L-valine biosynthetic process"/>
    <property type="evidence" value="ECO:0007669"/>
    <property type="project" value="UniProtKB-UniPathway"/>
</dbReference>
<evidence type="ECO:0000256" key="7">
    <source>
        <dbReference type="ARBA" id="ARBA00022723"/>
    </source>
</evidence>
<comment type="catalytic activity">
    <reaction evidence="11">
        <text>2 pyruvate + H(+) = (2S)-2-acetolactate + CO2</text>
        <dbReference type="Rhea" id="RHEA:25249"/>
        <dbReference type="ChEBI" id="CHEBI:15361"/>
        <dbReference type="ChEBI" id="CHEBI:15378"/>
        <dbReference type="ChEBI" id="CHEBI:16526"/>
        <dbReference type="ChEBI" id="CHEBI:58476"/>
        <dbReference type="EC" id="2.2.1.6"/>
    </reaction>
</comment>
<reference evidence="15 17" key="1">
    <citation type="journal article" date="2005" name="Environ. Microbiol.">
        <title>Genetic and functional properties of uncultivated thermophilic crenarchaeotes from a subsurface gold mine as revealed by analysis of genome fragments.</title>
        <authorList>
            <person name="Nunoura T."/>
            <person name="Hirayama H."/>
            <person name="Takami H."/>
            <person name="Oida H."/>
            <person name="Nishi S."/>
            <person name="Shimamura S."/>
            <person name="Suzuki Y."/>
            <person name="Inagaki F."/>
            <person name="Takai K."/>
            <person name="Nealson K.H."/>
            <person name="Horikoshi K."/>
        </authorList>
    </citation>
    <scope>NUCLEOTIDE SEQUENCE [LARGE SCALE GENOMIC DNA]</scope>
</reference>
<evidence type="ECO:0000259" key="12">
    <source>
        <dbReference type="Pfam" id="PF00205"/>
    </source>
</evidence>
<dbReference type="GO" id="GO:0044272">
    <property type="term" value="P:sulfur compound biosynthetic process"/>
    <property type="evidence" value="ECO:0007669"/>
    <property type="project" value="UniProtKB-ARBA"/>
</dbReference>
<dbReference type="SUPFAM" id="SSF52467">
    <property type="entry name" value="DHS-like NAD/FAD-binding domain"/>
    <property type="match status" value="1"/>
</dbReference>
<keyword evidence="10 11" id="KW-0100">Branched-chain amino acid biosynthesis</keyword>
<dbReference type="Gene3D" id="3.40.50.1220">
    <property type="entry name" value="TPP-binding domain"/>
    <property type="match status" value="1"/>
</dbReference>
<dbReference type="InterPro" id="IPR012000">
    <property type="entry name" value="Thiamin_PyroP_enz_cen_dom"/>
</dbReference>
<comment type="similarity">
    <text evidence="3 11">Belongs to the TPP enzyme family.</text>
</comment>
<keyword evidence="9 11" id="KW-0786">Thiamine pyrophosphate</keyword>
<evidence type="ECO:0000256" key="8">
    <source>
        <dbReference type="ARBA" id="ARBA00022842"/>
    </source>
</evidence>
<dbReference type="Pfam" id="PF00205">
    <property type="entry name" value="TPP_enzyme_M"/>
    <property type="match status" value="1"/>
</dbReference>
<dbReference type="CDD" id="cd02015">
    <property type="entry name" value="TPP_AHAS"/>
    <property type="match status" value="1"/>
</dbReference>
<evidence type="ECO:0000259" key="13">
    <source>
        <dbReference type="Pfam" id="PF02775"/>
    </source>
</evidence>
<dbReference type="CDD" id="cd07035">
    <property type="entry name" value="TPP_PYR_POX_like"/>
    <property type="match status" value="1"/>
</dbReference>
<dbReference type="GO" id="GO:0000287">
    <property type="term" value="F:magnesium ion binding"/>
    <property type="evidence" value="ECO:0007669"/>
    <property type="project" value="UniProtKB-UniRule"/>
</dbReference>
<evidence type="ECO:0000256" key="3">
    <source>
        <dbReference type="ARBA" id="ARBA00007812"/>
    </source>
</evidence>
<dbReference type="InterPro" id="IPR012846">
    <property type="entry name" value="Acetolactate_synth_lsu"/>
</dbReference>
<dbReference type="GO" id="GO:0005948">
    <property type="term" value="C:acetolactate synthase complex"/>
    <property type="evidence" value="ECO:0007669"/>
    <property type="project" value="TreeGrafter"/>
</dbReference>
<comment type="cofactor">
    <cofactor evidence="11">
        <name>Mg(2+)</name>
        <dbReference type="ChEBI" id="CHEBI:18420"/>
    </cofactor>
    <text evidence="11">Binds 1 Mg(2+) ion per subunit.</text>
</comment>
<dbReference type="AlphaFoldDB" id="E6N6A6"/>
<dbReference type="PANTHER" id="PTHR18968:SF13">
    <property type="entry name" value="ACETOLACTATE SYNTHASE CATALYTIC SUBUNIT, MITOCHONDRIAL"/>
    <property type="match status" value="1"/>
</dbReference>
<dbReference type="Gene3D" id="3.40.50.970">
    <property type="match status" value="2"/>
</dbReference>
<dbReference type="InterPro" id="IPR039368">
    <property type="entry name" value="AHAS_TPP"/>
</dbReference>
<dbReference type="InterPro" id="IPR000399">
    <property type="entry name" value="TPP-bd_CS"/>
</dbReference>
<dbReference type="NCBIfam" id="TIGR00118">
    <property type="entry name" value="acolac_lg"/>
    <property type="match status" value="1"/>
</dbReference>
<dbReference type="PANTHER" id="PTHR18968">
    <property type="entry name" value="THIAMINE PYROPHOSPHATE ENZYMES"/>
    <property type="match status" value="1"/>
</dbReference>
<evidence type="ECO:0000256" key="5">
    <source>
        <dbReference type="ARBA" id="ARBA00022605"/>
    </source>
</evidence>
<sequence length="576" mass="63102">MRAADALVKMMEKKGVEYVFGIPGGANMPFYDALRDSDIKSILMRHEQQAAHAAEGYGRVKRRPGICSGTSGPGATNLITGLVDAYMDSSPVVAITGQVVRSFMGTDAFQEADIVGLVLPHIKYAVTVKDPHRVLQEFVNAYHIAAHHRPGPTLLDLPRDVFMEEVEENYDIQPEPLFNRPLPEPDIESIKQAAKLIAEAEKPVLLVGGGAVYSMAGKEILELAEHIAAPIVTTTMGKGAVPEDHPLVLGVVGMHGRVEADLAIVESDLVICIGSRLSDRAIGPAKEFEKNRKTIHIDIDASEFGKNVRPTVSLPGDARKVLAELVEYTKAIVARRPECQLAKKLREIGEAYEEYMMAMDDGRVLHSWKVVSLLTDAVPPDTIVSTGVGQHQMWAQLFWKNRTPGTWLTSGGLGTMGFGLPAAFGAKAAAPDRIVMNLDGDGSFLMTCQTLACVADYDLPVITVIFDNRSLGMVKQWQDMFYNKRYKDVEYNDRTDLVKLSEAFGVEAVRVESYDELLKVVMRAVRTNSALTVDVPVDTGELVFPMVPPGRWLEDVKLPPGFDLSQRMVAAGRMST</sequence>
<name>E6N6A6_CALS0</name>
<dbReference type="InterPro" id="IPR029061">
    <property type="entry name" value="THDP-binding"/>
</dbReference>
<dbReference type="UniPathway" id="UPA00047">
    <property type="reaction ID" value="UER00055"/>
</dbReference>
<keyword evidence="7 11" id="KW-0479">Metal-binding</keyword>
<evidence type="ECO:0000256" key="1">
    <source>
        <dbReference type="ARBA" id="ARBA00004974"/>
    </source>
</evidence>
<evidence type="ECO:0000256" key="9">
    <source>
        <dbReference type="ARBA" id="ARBA00023052"/>
    </source>
</evidence>
<keyword evidence="5 11" id="KW-0028">Amino-acid biosynthesis</keyword>
<dbReference type="InterPro" id="IPR029035">
    <property type="entry name" value="DHS-like_NAD/FAD-binding_dom"/>
</dbReference>
<dbReference type="InterPro" id="IPR045229">
    <property type="entry name" value="TPP_enz"/>
</dbReference>
<accession>E6N6A6</accession>
<dbReference type="KEGG" id="csu:CSUB_C0816"/>
<dbReference type="GO" id="GO:0030976">
    <property type="term" value="F:thiamine pyrophosphate binding"/>
    <property type="evidence" value="ECO:0007669"/>
    <property type="project" value="UniProtKB-UniRule"/>
</dbReference>
<comment type="pathway">
    <text evidence="1 11">Amino-acid biosynthesis; L-isoleucine biosynthesis; L-isoleucine from 2-oxobutanoate: step 1/4.</text>
</comment>
<evidence type="ECO:0000313" key="17">
    <source>
        <dbReference type="Proteomes" id="UP000008120"/>
    </source>
</evidence>
<dbReference type="PROSITE" id="PS00187">
    <property type="entry name" value="TPP_ENZYMES"/>
    <property type="match status" value="1"/>
</dbReference>
<evidence type="ECO:0000259" key="14">
    <source>
        <dbReference type="Pfam" id="PF02776"/>
    </source>
</evidence>
<dbReference type="EC" id="2.2.1.6" evidence="4 11"/>
<proteinExistence type="inferred from homology"/>
<keyword evidence="8 11" id="KW-0460">Magnesium</keyword>
<dbReference type="InterPro" id="IPR011766">
    <property type="entry name" value="TPP_enzyme_TPP-bd"/>
</dbReference>
<evidence type="ECO:0000256" key="2">
    <source>
        <dbReference type="ARBA" id="ARBA00005025"/>
    </source>
</evidence>
<feature type="domain" description="Thiamine pyrophosphate enzyme central" evidence="12">
    <location>
        <begin position="190"/>
        <end position="325"/>
    </location>
</feature>
<dbReference type="GO" id="GO:0009097">
    <property type="term" value="P:isoleucine biosynthetic process"/>
    <property type="evidence" value="ECO:0007669"/>
    <property type="project" value="UniProtKB-UniPathway"/>
</dbReference>
<dbReference type="InterPro" id="IPR012001">
    <property type="entry name" value="Thiamin_PyroP_enz_TPP-bd_dom"/>
</dbReference>
<evidence type="ECO:0000256" key="6">
    <source>
        <dbReference type="ARBA" id="ARBA00022679"/>
    </source>
</evidence>
<comment type="cofactor">
    <cofactor evidence="11">
        <name>thiamine diphosphate</name>
        <dbReference type="ChEBI" id="CHEBI:58937"/>
    </cofactor>
    <text evidence="11">Binds 1 thiamine pyrophosphate per subunit.</text>
</comment>
<evidence type="ECO:0000313" key="15">
    <source>
        <dbReference type="EMBL" id="BAJ47825.1"/>
    </source>
</evidence>
<dbReference type="GO" id="GO:0003984">
    <property type="term" value="F:acetolactate synthase activity"/>
    <property type="evidence" value="ECO:0007669"/>
    <property type="project" value="UniProtKB-EC"/>
</dbReference>
<dbReference type="Pfam" id="PF02776">
    <property type="entry name" value="TPP_enzyme_N"/>
    <property type="match status" value="1"/>
</dbReference>
<evidence type="ECO:0000313" key="16">
    <source>
        <dbReference type="EMBL" id="BAJ50673.1"/>
    </source>
</evidence>
<protein>
    <recommendedName>
        <fullName evidence="4 11">Acetolactate synthase</fullName>
        <ecNumber evidence="4 11">2.2.1.6</ecNumber>
    </recommendedName>
</protein>
<dbReference type="EMBL" id="BA000048">
    <property type="protein sequence ID" value="BAJ50673.1"/>
    <property type="molecule type" value="Genomic_DNA"/>
</dbReference>
<feature type="domain" description="Thiamine pyrophosphate enzyme TPP-binding" evidence="13">
    <location>
        <begin position="387"/>
        <end position="535"/>
    </location>
</feature>
<comment type="pathway">
    <text evidence="2 11">Amino-acid biosynthesis; L-valine biosynthesis; L-valine from pyruvate: step 1/4.</text>
</comment>
<dbReference type="GO" id="GO:0050660">
    <property type="term" value="F:flavin adenine dinucleotide binding"/>
    <property type="evidence" value="ECO:0007669"/>
    <property type="project" value="InterPro"/>
</dbReference>
<evidence type="ECO:0000256" key="11">
    <source>
        <dbReference type="RuleBase" id="RU003591"/>
    </source>
</evidence>
<dbReference type="EMBL" id="AP011847">
    <property type="protein sequence ID" value="BAJ47825.1"/>
    <property type="molecule type" value="Genomic_DNA"/>
</dbReference>